<organism evidence="3 4">
    <name type="scientific">Sitophilus oryzae</name>
    <name type="common">Rice weevil</name>
    <name type="synonym">Curculio oryzae</name>
    <dbReference type="NCBI Taxonomy" id="7048"/>
    <lineage>
        <taxon>Eukaryota</taxon>
        <taxon>Metazoa</taxon>
        <taxon>Ecdysozoa</taxon>
        <taxon>Arthropoda</taxon>
        <taxon>Hexapoda</taxon>
        <taxon>Insecta</taxon>
        <taxon>Pterygota</taxon>
        <taxon>Neoptera</taxon>
        <taxon>Endopterygota</taxon>
        <taxon>Coleoptera</taxon>
        <taxon>Polyphaga</taxon>
        <taxon>Cucujiformia</taxon>
        <taxon>Curculionidae</taxon>
        <taxon>Dryophthorinae</taxon>
        <taxon>Sitophilus</taxon>
    </lineage>
</organism>
<dbReference type="KEGG" id="soy:115885702"/>
<keyword evidence="3" id="KW-1185">Reference proteome</keyword>
<sequence>MHKNSDIIQQPPIWGKTERPESTLPFVQPTGTPEEVANSNATPYSLFQLFFDEVFVNHLVFHTNLYAEQEQMRPAKTYKATTFDEINAFLGINLLMGIKRLPSYKNYWFNAPDLHDSYISSLMSQKRFGWLLGHLHINDNSTMPNRDSDQFDRLYKVQPLLDHLEKAFKNALLPSEVLALDESMIKF</sequence>
<accession>A0A6J2YAP0</accession>
<dbReference type="Proteomes" id="UP000504635">
    <property type="component" value="Unplaced"/>
</dbReference>
<proteinExistence type="predicted"/>
<dbReference type="PANTHER" id="PTHR46599">
    <property type="entry name" value="PIGGYBAC TRANSPOSABLE ELEMENT-DERIVED PROTEIN 4"/>
    <property type="match status" value="1"/>
</dbReference>
<evidence type="ECO:0000313" key="4">
    <source>
        <dbReference type="RefSeq" id="XP_030760547.1"/>
    </source>
</evidence>
<dbReference type="Pfam" id="PF13843">
    <property type="entry name" value="DDE_Tnp_1_7"/>
    <property type="match status" value="1"/>
</dbReference>
<evidence type="ECO:0000256" key="1">
    <source>
        <dbReference type="SAM" id="MobiDB-lite"/>
    </source>
</evidence>
<feature type="domain" description="PiggyBac transposable element-derived protein" evidence="2">
    <location>
        <begin position="42"/>
        <end position="187"/>
    </location>
</feature>
<evidence type="ECO:0000313" key="3">
    <source>
        <dbReference type="Proteomes" id="UP000504635"/>
    </source>
</evidence>
<dbReference type="InterPro" id="IPR029526">
    <property type="entry name" value="PGBD"/>
</dbReference>
<dbReference type="OrthoDB" id="7698496at2759"/>
<dbReference type="PANTHER" id="PTHR46599:SF3">
    <property type="entry name" value="PIGGYBAC TRANSPOSABLE ELEMENT-DERIVED PROTEIN 4"/>
    <property type="match status" value="1"/>
</dbReference>
<gene>
    <name evidence="4" type="primary">LOC115885702</name>
</gene>
<dbReference type="AlphaFoldDB" id="A0A6J2YAP0"/>
<name>A0A6J2YAP0_SITOR</name>
<dbReference type="GeneID" id="115885702"/>
<evidence type="ECO:0000259" key="2">
    <source>
        <dbReference type="Pfam" id="PF13843"/>
    </source>
</evidence>
<feature type="region of interest" description="Disordered" evidence="1">
    <location>
        <begin position="1"/>
        <end position="24"/>
    </location>
</feature>
<dbReference type="InParanoid" id="A0A6J2YAP0"/>
<protein>
    <submittedName>
        <fullName evidence="4">PiggyBac transposable element-derived protein 2-like</fullName>
    </submittedName>
</protein>
<reference evidence="4" key="1">
    <citation type="submission" date="2025-08" db="UniProtKB">
        <authorList>
            <consortium name="RefSeq"/>
        </authorList>
    </citation>
    <scope>IDENTIFICATION</scope>
    <source>
        <tissue evidence="4">Gonads</tissue>
    </source>
</reference>
<dbReference type="RefSeq" id="XP_030760547.1">
    <property type="nucleotide sequence ID" value="XM_030904687.1"/>
</dbReference>